<protein>
    <submittedName>
        <fullName evidence="8">Malate dehydrogenase</fullName>
    </submittedName>
</protein>
<dbReference type="InterPro" id="IPR036291">
    <property type="entry name" value="NAD(P)-bd_dom_sf"/>
</dbReference>
<dbReference type="InterPro" id="IPR001891">
    <property type="entry name" value="Malic_OxRdtase"/>
</dbReference>
<dbReference type="GO" id="GO:0046872">
    <property type="term" value="F:metal ion binding"/>
    <property type="evidence" value="ECO:0007669"/>
    <property type="project" value="UniProtKB-KW"/>
</dbReference>
<dbReference type="OrthoDB" id="9805787at2"/>
<comment type="caution">
    <text evidence="8">The sequence shown here is derived from an EMBL/GenBank/DDBJ whole genome shotgun (WGS) entry which is preliminary data.</text>
</comment>
<dbReference type="PIRSF" id="PIRSF000106">
    <property type="entry name" value="ME"/>
    <property type="match status" value="1"/>
</dbReference>
<sequence>MQDERRSQETWPIRLHRAYGGKIQTLPKVPMASFDEVAVWYTPGVADACRAIATDPEAVWSLTNRANSVAVLSDGSRVLGLGDIGPEAGLPVMEGKALLLKYFGGVDGVPLCVGTHTVDGIVAAARAVAPSFGGINLEDIAQPKCFRVLAALREDTGIPVWHDDQQGTAMVALAGLRNALRIVSKDLHAVRIALVGIGAANTAVYNLLRAEGVEGRQVIACDSVGTLHAGRADIEGKANLLTEKWAICSETNAERVSGGIEAALNGADVCLAFSKPGPDTIRPEWIGRMASDAIVFACANPVPEIDPTAALRAGARLVATGRSDFPNQVNNSLAFPGVFRGALDVRARMISDPMARAGAAALSEAVPERSLGERSILPRTDDIHIAARVAAAVGSAALSEGLARIELSKAELFEGAVRRIEAARAATHALVETGHIAALPENR</sequence>
<name>A0A2M9G7T0_9PROT</name>
<evidence type="ECO:0000256" key="4">
    <source>
        <dbReference type="PIRSR" id="PIRSR000106-2"/>
    </source>
</evidence>
<evidence type="ECO:0000256" key="1">
    <source>
        <dbReference type="ARBA" id="ARBA00008785"/>
    </source>
</evidence>
<dbReference type="GO" id="GO:0004470">
    <property type="term" value="F:malic enzyme activity"/>
    <property type="evidence" value="ECO:0007669"/>
    <property type="project" value="InterPro"/>
</dbReference>
<accession>A0A2M9G7T0</accession>
<dbReference type="RefSeq" id="WP_109795062.1">
    <property type="nucleotide sequence ID" value="NZ_PHIG01000002.1"/>
</dbReference>
<dbReference type="InterPro" id="IPR051674">
    <property type="entry name" value="Malate_Decarboxylase"/>
</dbReference>
<dbReference type="InterPro" id="IPR037062">
    <property type="entry name" value="Malic_N_dom_sf"/>
</dbReference>
<dbReference type="PANTHER" id="PTHR43237">
    <property type="entry name" value="NADP-DEPENDENT MALIC ENZYME"/>
    <property type="match status" value="1"/>
</dbReference>
<dbReference type="InterPro" id="IPR046346">
    <property type="entry name" value="Aminoacid_DH-like_N_sf"/>
</dbReference>
<dbReference type="EMBL" id="PHIG01000002">
    <property type="protein sequence ID" value="PJK31736.1"/>
    <property type="molecule type" value="Genomic_DNA"/>
</dbReference>
<evidence type="ECO:0000313" key="8">
    <source>
        <dbReference type="EMBL" id="PJK31736.1"/>
    </source>
</evidence>
<feature type="active site" description="Proton acceptor" evidence="3">
    <location>
        <position position="96"/>
    </location>
</feature>
<keyword evidence="9" id="KW-1185">Reference proteome</keyword>
<evidence type="ECO:0000256" key="5">
    <source>
        <dbReference type="PIRSR" id="PIRSR000106-3"/>
    </source>
</evidence>
<feature type="binding site" evidence="5">
    <location>
        <position position="164"/>
    </location>
    <ligand>
        <name>a divalent metal cation</name>
        <dbReference type="ChEBI" id="CHEBI:60240"/>
    </ligand>
</feature>
<dbReference type="AlphaFoldDB" id="A0A2M9G7T0"/>
<dbReference type="SMART" id="SM00919">
    <property type="entry name" value="Malic_M"/>
    <property type="match status" value="1"/>
</dbReference>
<keyword evidence="2" id="KW-0560">Oxidoreductase</keyword>
<feature type="domain" description="Malic enzyme N-terminal" evidence="7">
    <location>
        <begin position="20"/>
        <end position="153"/>
    </location>
</feature>
<organism evidence="8 9">
    <name type="scientific">Minwuia thermotolerans</name>
    <dbReference type="NCBI Taxonomy" id="2056226"/>
    <lineage>
        <taxon>Bacteria</taxon>
        <taxon>Pseudomonadati</taxon>
        <taxon>Pseudomonadota</taxon>
        <taxon>Alphaproteobacteria</taxon>
        <taxon>Minwuiales</taxon>
        <taxon>Minwuiaceae</taxon>
        <taxon>Minwuia</taxon>
    </lineage>
</organism>
<feature type="domain" description="Malic enzyme NAD-binding" evidence="6">
    <location>
        <begin position="165"/>
        <end position="398"/>
    </location>
</feature>
<dbReference type="Proteomes" id="UP000229498">
    <property type="component" value="Unassembled WGS sequence"/>
</dbReference>
<evidence type="ECO:0000256" key="3">
    <source>
        <dbReference type="PIRSR" id="PIRSR000106-1"/>
    </source>
</evidence>
<comment type="cofactor">
    <cofactor evidence="5">
        <name>Mg(2+)</name>
        <dbReference type="ChEBI" id="CHEBI:18420"/>
    </cofactor>
    <cofactor evidence="5">
        <name>Mn(2+)</name>
        <dbReference type="ChEBI" id="CHEBI:29035"/>
    </cofactor>
    <text evidence="5">Divalent metal cations. Prefers magnesium or manganese.</text>
</comment>
<dbReference type="SUPFAM" id="SSF51735">
    <property type="entry name" value="NAD(P)-binding Rossmann-fold domains"/>
    <property type="match status" value="1"/>
</dbReference>
<dbReference type="Gene3D" id="3.40.50.10380">
    <property type="entry name" value="Malic enzyme, N-terminal domain"/>
    <property type="match status" value="1"/>
</dbReference>
<feature type="binding site" evidence="5">
    <location>
        <position position="139"/>
    </location>
    <ligand>
        <name>a divalent metal cation</name>
        <dbReference type="ChEBI" id="CHEBI:60240"/>
    </ligand>
</feature>
<proteinExistence type="inferred from homology"/>
<evidence type="ECO:0000259" key="7">
    <source>
        <dbReference type="SMART" id="SM01274"/>
    </source>
</evidence>
<dbReference type="InterPro" id="IPR045213">
    <property type="entry name" value="Malic_NAD-bd_bact_type"/>
</dbReference>
<dbReference type="InterPro" id="IPR012302">
    <property type="entry name" value="Malic_NAD-bd"/>
</dbReference>
<dbReference type="SMART" id="SM01274">
    <property type="entry name" value="malic"/>
    <property type="match status" value="1"/>
</dbReference>
<dbReference type="InterPro" id="IPR012301">
    <property type="entry name" value="Malic_N_dom"/>
</dbReference>
<evidence type="ECO:0000259" key="6">
    <source>
        <dbReference type="SMART" id="SM00919"/>
    </source>
</evidence>
<dbReference type="PANTHER" id="PTHR43237:SF4">
    <property type="entry name" value="NADP-DEPENDENT MALIC ENZYME"/>
    <property type="match status" value="1"/>
</dbReference>
<keyword evidence="5" id="KW-0479">Metal-binding</keyword>
<gene>
    <name evidence="8" type="ORF">CVT23_00130</name>
</gene>
<dbReference type="Gene3D" id="3.40.50.720">
    <property type="entry name" value="NAD(P)-binding Rossmann-like Domain"/>
    <property type="match status" value="1"/>
</dbReference>
<feature type="binding site" evidence="5">
    <location>
        <position position="138"/>
    </location>
    <ligand>
        <name>a divalent metal cation</name>
        <dbReference type="ChEBI" id="CHEBI:60240"/>
    </ligand>
</feature>
<evidence type="ECO:0000313" key="9">
    <source>
        <dbReference type="Proteomes" id="UP000229498"/>
    </source>
</evidence>
<dbReference type="Pfam" id="PF00390">
    <property type="entry name" value="malic"/>
    <property type="match status" value="1"/>
</dbReference>
<dbReference type="GO" id="GO:0016616">
    <property type="term" value="F:oxidoreductase activity, acting on the CH-OH group of donors, NAD or NADP as acceptor"/>
    <property type="evidence" value="ECO:0007669"/>
    <property type="project" value="InterPro"/>
</dbReference>
<comment type="similarity">
    <text evidence="1">Belongs to the malic enzymes family.</text>
</comment>
<evidence type="ECO:0000256" key="2">
    <source>
        <dbReference type="ARBA" id="ARBA00023002"/>
    </source>
</evidence>
<feature type="active site" description="Proton donor" evidence="3">
    <location>
        <position position="41"/>
    </location>
</feature>
<dbReference type="SUPFAM" id="SSF53223">
    <property type="entry name" value="Aminoacid dehydrogenase-like, N-terminal domain"/>
    <property type="match status" value="1"/>
</dbReference>
<dbReference type="Pfam" id="PF03949">
    <property type="entry name" value="Malic_M"/>
    <property type="match status" value="1"/>
</dbReference>
<feature type="binding site" evidence="4">
    <location>
        <position position="330"/>
    </location>
    <ligand>
        <name>(S)-malate</name>
        <dbReference type="ChEBI" id="CHEBI:15589"/>
    </ligand>
</feature>
<dbReference type="CDD" id="cd05311">
    <property type="entry name" value="NAD_bind_2_malic_enz"/>
    <property type="match status" value="1"/>
</dbReference>
<reference evidence="8 9" key="1">
    <citation type="submission" date="2017-11" db="EMBL/GenBank/DDBJ databases">
        <title>Draft genome sequence of Rhizobiales bacterium SY3-13.</title>
        <authorList>
            <person name="Sun C."/>
        </authorList>
    </citation>
    <scope>NUCLEOTIDE SEQUENCE [LARGE SCALE GENOMIC DNA]</scope>
    <source>
        <strain evidence="8 9">SY3-13</strain>
    </source>
</reference>
<dbReference type="GO" id="GO:0051287">
    <property type="term" value="F:NAD binding"/>
    <property type="evidence" value="ECO:0007669"/>
    <property type="project" value="InterPro"/>
</dbReference>